<dbReference type="AlphaFoldDB" id="A0A7R9M5K4"/>
<dbReference type="GO" id="GO:0031146">
    <property type="term" value="P:SCF-dependent proteasomal ubiquitin-dependent protein catabolic process"/>
    <property type="evidence" value="ECO:0007669"/>
    <property type="project" value="TreeGrafter"/>
</dbReference>
<reference evidence="1" key="1">
    <citation type="submission" date="2020-11" db="EMBL/GenBank/DDBJ databases">
        <authorList>
            <person name="Tran Van P."/>
        </authorList>
    </citation>
    <scope>NUCLEOTIDE SEQUENCE</scope>
</reference>
<dbReference type="OrthoDB" id="423607at2759"/>
<proteinExistence type="predicted"/>
<accession>A0A7R9M5K4</accession>
<organism evidence="1">
    <name type="scientific">Oppiella nova</name>
    <dbReference type="NCBI Taxonomy" id="334625"/>
    <lineage>
        <taxon>Eukaryota</taxon>
        <taxon>Metazoa</taxon>
        <taxon>Ecdysozoa</taxon>
        <taxon>Arthropoda</taxon>
        <taxon>Chelicerata</taxon>
        <taxon>Arachnida</taxon>
        <taxon>Acari</taxon>
        <taxon>Acariformes</taxon>
        <taxon>Sarcoptiformes</taxon>
        <taxon>Oribatida</taxon>
        <taxon>Brachypylina</taxon>
        <taxon>Oppioidea</taxon>
        <taxon>Oppiidae</taxon>
        <taxon>Oppiella</taxon>
    </lineage>
</organism>
<dbReference type="EMBL" id="CAJPVJ010007220">
    <property type="protein sequence ID" value="CAG2171079.1"/>
    <property type="molecule type" value="Genomic_DNA"/>
</dbReference>
<dbReference type="SUPFAM" id="SSF52047">
    <property type="entry name" value="RNI-like"/>
    <property type="match status" value="1"/>
</dbReference>
<dbReference type="PANTHER" id="PTHR13318">
    <property type="entry name" value="PARTNER OF PAIRED, ISOFORM B-RELATED"/>
    <property type="match status" value="1"/>
</dbReference>
<dbReference type="PANTHER" id="PTHR13318:SF190">
    <property type="entry name" value="PARTNER OF PAIRED, ISOFORM B"/>
    <property type="match status" value="1"/>
</dbReference>
<sequence>MNLHPLSDLMDVLGHIVKGSVDLMGRHETRITDLDEHSFHHILQFLSLFDVFLCRKVNKYFLKQIDSYLENCRQITYNCKLNGVHLSNGEYVFNGMAFNSLVAMMPNIRVMRFKKCPKMRSTLATTNFNLVSSLTNNLIMLNELHMTRCRALDKKSLKHLVDWFPNLTHLTVSVYNETSVEIIVKGFANLKYFNLEDSVLEDYGNHLQHLGLKIHTFIAALDHNNHKNSIIEGLLNGNGRNLQVLDMRIKVFDSDYTLFNTIGKEFSELVSLKMVFQSKRTVEDNNMLSGLAGLSSLKDLHLEENRIYSNFHSVFDDNSMLAIMRNCPQLESLSLISGGKHEQTSDGTSTHFRSLTDASLSLIDQLLPNIRHLSLKFIDITDKTLNSMERLKKLKSLRLNSLSGLTFDGLQDFMLNATQINRLEVINCLKV</sequence>
<name>A0A7R9M5K4_9ACAR</name>
<dbReference type="Gene3D" id="3.80.10.10">
    <property type="entry name" value="Ribonuclease Inhibitor"/>
    <property type="match status" value="1"/>
</dbReference>
<keyword evidence="2" id="KW-1185">Reference proteome</keyword>
<dbReference type="EMBL" id="OC922045">
    <property type="protein sequence ID" value="CAD7653892.1"/>
    <property type="molecule type" value="Genomic_DNA"/>
</dbReference>
<evidence type="ECO:0000313" key="1">
    <source>
        <dbReference type="EMBL" id="CAD7653892.1"/>
    </source>
</evidence>
<gene>
    <name evidence="1" type="ORF">ONB1V03_LOCUS10543</name>
</gene>
<protein>
    <submittedName>
        <fullName evidence="1">Uncharacterized protein</fullName>
    </submittedName>
</protein>
<evidence type="ECO:0000313" key="2">
    <source>
        <dbReference type="Proteomes" id="UP000728032"/>
    </source>
</evidence>
<dbReference type="Proteomes" id="UP000728032">
    <property type="component" value="Unassembled WGS sequence"/>
</dbReference>
<dbReference type="InterPro" id="IPR032675">
    <property type="entry name" value="LRR_dom_sf"/>
</dbReference>
<dbReference type="GO" id="GO:0019005">
    <property type="term" value="C:SCF ubiquitin ligase complex"/>
    <property type="evidence" value="ECO:0007669"/>
    <property type="project" value="TreeGrafter"/>
</dbReference>